<keyword evidence="5 6" id="KW-0472">Membrane</keyword>
<feature type="transmembrane region" description="Helical" evidence="6">
    <location>
        <begin position="60"/>
        <end position="80"/>
    </location>
</feature>
<dbReference type="PANTHER" id="PTHR11972">
    <property type="entry name" value="NADPH OXIDASE"/>
    <property type="match status" value="1"/>
</dbReference>
<name>A0AAV7E2T9_ARIFI</name>
<reference evidence="8 9" key="1">
    <citation type="submission" date="2021-07" db="EMBL/GenBank/DDBJ databases">
        <title>The Aristolochia fimbriata genome: insights into angiosperm evolution, floral development and chemical biosynthesis.</title>
        <authorList>
            <person name="Jiao Y."/>
        </authorList>
    </citation>
    <scope>NUCLEOTIDE SEQUENCE [LARGE SCALE GENOMIC DNA]</scope>
    <source>
        <strain evidence="8">IBCAS-2021</strain>
        <tissue evidence="8">Leaf</tissue>
    </source>
</reference>
<feature type="transmembrane region" description="Helical" evidence="6">
    <location>
        <begin position="241"/>
        <end position="261"/>
    </location>
</feature>
<comment type="caution">
    <text evidence="8">The sequence shown here is derived from an EMBL/GenBank/DDBJ whole genome shotgun (WGS) entry which is preliminary data.</text>
</comment>
<evidence type="ECO:0000313" key="8">
    <source>
        <dbReference type="EMBL" id="KAG9443138.1"/>
    </source>
</evidence>
<organism evidence="8 9">
    <name type="scientific">Aristolochia fimbriata</name>
    <name type="common">White veined hardy Dutchman's pipe vine</name>
    <dbReference type="NCBI Taxonomy" id="158543"/>
    <lineage>
        <taxon>Eukaryota</taxon>
        <taxon>Viridiplantae</taxon>
        <taxon>Streptophyta</taxon>
        <taxon>Embryophyta</taxon>
        <taxon>Tracheophyta</taxon>
        <taxon>Spermatophyta</taxon>
        <taxon>Magnoliopsida</taxon>
        <taxon>Magnoliidae</taxon>
        <taxon>Piperales</taxon>
        <taxon>Aristolochiaceae</taxon>
        <taxon>Aristolochia</taxon>
    </lineage>
</organism>
<sequence length="717" mass="80610">MEGSAGSRLVRAAIGLLIGIVFLGWMLSWVIYPTEYYMEWLSKITAVVDSTYFGTQGADMLMFVFPVLFVAVSGCIYLHLTKETKLSLKKKGTKTNRRLGFWRRPWLVKGPLGIVTGTELTFFAMFAALVIWTFAMFLHGSYAKMNAASAHKHGDKLWEAKLQSAGLRLGLVGTLCFSFLFFPVTRGSSLLPLVGLTSEATVKYHIWLGHMVMAIFTAHGLSYIVYWAAKNQITEMLKWEKIGVSNVSGELALICGLAMWVTSLGPVRRKMFELFYYTHHLYFFFIFFFILHVGTSFFGLSVFGLILPGIYLFLVDRCLRFLQSKQRVRLDSARLLPCETLELNFSKAAALSYSPASVLFLNVPRVSRLQWHPFTVTSSSSLEEDKISVVIKSEGNWSRKLYQILSSTTPVDDQLDVSVEGPYGSPAYTRFFGYDKLVMVSGGSGITPFISIIRELISLSSKFETQKPLPKVQLVCSFKNSEQLSMIDLLLPLAGLTHCDISRLVPLQIDAYVTREEGPNTENYNKLQKQLQIRTLLFKHNPQHIHSPVSSVLGPNGWLWLAAIISSSFVMFLMLLGITTRYYIYPIDHDTGRFFPHLSKSLLNTLFVCVSILVTSAATFLWNKRQSAMEAKVEDPSWFIGGDRELESLPYQSLTESIRVHYGRKPDLEKIILETGEESSVGVLASGPKGMRQRVASICSSAGSTKNLHFESISFSW</sequence>
<dbReference type="EMBL" id="JAINDJ010000007">
    <property type="protein sequence ID" value="KAG9443138.1"/>
    <property type="molecule type" value="Genomic_DNA"/>
</dbReference>
<feature type="transmembrane region" description="Helical" evidence="6">
    <location>
        <begin position="165"/>
        <end position="184"/>
    </location>
</feature>
<dbReference type="InterPro" id="IPR013112">
    <property type="entry name" value="FAD-bd_8"/>
</dbReference>
<feature type="transmembrane region" description="Helical" evidence="6">
    <location>
        <begin position="281"/>
        <end position="314"/>
    </location>
</feature>
<evidence type="ECO:0000256" key="3">
    <source>
        <dbReference type="ARBA" id="ARBA00022989"/>
    </source>
</evidence>
<dbReference type="SFLD" id="SFLDS00052">
    <property type="entry name" value="Ferric_Reductase_Domain"/>
    <property type="match status" value="1"/>
</dbReference>
<protein>
    <recommendedName>
        <fullName evidence="7">FAD-binding FR-type domain-containing protein</fullName>
    </recommendedName>
</protein>
<evidence type="ECO:0000256" key="4">
    <source>
        <dbReference type="ARBA" id="ARBA00023002"/>
    </source>
</evidence>
<feature type="transmembrane region" description="Helical" evidence="6">
    <location>
        <begin position="204"/>
        <end position="229"/>
    </location>
</feature>
<keyword evidence="3 6" id="KW-1133">Transmembrane helix</keyword>
<evidence type="ECO:0000256" key="5">
    <source>
        <dbReference type="ARBA" id="ARBA00023136"/>
    </source>
</evidence>
<feature type="transmembrane region" description="Helical" evidence="6">
    <location>
        <begin position="602"/>
        <end position="622"/>
    </location>
</feature>
<dbReference type="AlphaFoldDB" id="A0AAV7E2T9"/>
<dbReference type="InterPro" id="IPR017927">
    <property type="entry name" value="FAD-bd_FR_type"/>
</dbReference>
<keyword evidence="2 6" id="KW-0812">Transmembrane</keyword>
<keyword evidence="4" id="KW-0560">Oxidoreductase</keyword>
<dbReference type="PRINTS" id="PR00406">
    <property type="entry name" value="CYTB5RDTASE"/>
</dbReference>
<evidence type="ECO:0000256" key="6">
    <source>
        <dbReference type="SAM" id="Phobius"/>
    </source>
</evidence>
<feature type="transmembrane region" description="Helical" evidence="6">
    <location>
        <begin position="558"/>
        <end position="582"/>
    </location>
</feature>
<keyword evidence="9" id="KW-1185">Reference proteome</keyword>
<evidence type="ECO:0000256" key="2">
    <source>
        <dbReference type="ARBA" id="ARBA00022692"/>
    </source>
</evidence>
<evidence type="ECO:0000256" key="1">
    <source>
        <dbReference type="ARBA" id="ARBA00004141"/>
    </source>
</evidence>
<feature type="transmembrane region" description="Helical" evidence="6">
    <location>
        <begin position="123"/>
        <end position="144"/>
    </location>
</feature>
<feature type="transmembrane region" description="Helical" evidence="6">
    <location>
        <begin position="12"/>
        <end position="32"/>
    </location>
</feature>
<dbReference type="InterPro" id="IPR039261">
    <property type="entry name" value="FNR_nucleotide-bd"/>
</dbReference>
<comment type="subcellular location">
    <subcellularLocation>
        <location evidence="1">Membrane</location>
        <topology evidence="1">Multi-pass membrane protein</topology>
    </subcellularLocation>
</comment>
<accession>A0AAV7E2T9</accession>
<feature type="domain" description="FAD-binding FR-type" evidence="7">
    <location>
        <begin position="323"/>
        <end position="429"/>
    </location>
</feature>
<dbReference type="GO" id="GO:0000293">
    <property type="term" value="F:ferric-chelate reductase activity"/>
    <property type="evidence" value="ECO:0007669"/>
    <property type="project" value="TreeGrafter"/>
</dbReference>
<dbReference type="SUPFAM" id="SSF52343">
    <property type="entry name" value="Ferredoxin reductase-like, C-terminal NADP-linked domain"/>
    <property type="match status" value="1"/>
</dbReference>
<proteinExistence type="predicted"/>
<dbReference type="Pfam" id="PF08030">
    <property type="entry name" value="NAD_binding_6"/>
    <property type="match status" value="1"/>
</dbReference>
<dbReference type="Pfam" id="PF08022">
    <property type="entry name" value="FAD_binding_8"/>
    <property type="match status" value="1"/>
</dbReference>
<dbReference type="InterPro" id="IPR013130">
    <property type="entry name" value="Fe3_Rdtase_TM_dom"/>
</dbReference>
<dbReference type="CDD" id="cd06186">
    <property type="entry name" value="NOX_Duox_like_FAD_NADP"/>
    <property type="match status" value="1"/>
</dbReference>
<dbReference type="Proteomes" id="UP000825729">
    <property type="component" value="Unassembled WGS sequence"/>
</dbReference>
<dbReference type="GO" id="GO:0005886">
    <property type="term" value="C:plasma membrane"/>
    <property type="evidence" value="ECO:0007669"/>
    <property type="project" value="TreeGrafter"/>
</dbReference>
<evidence type="ECO:0000259" key="7">
    <source>
        <dbReference type="PROSITE" id="PS51384"/>
    </source>
</evidence>
<dbReference type="Gene3D" id="3.40.50.80">
    <property type="entry name" value="Nucleotide-binding domain of ferredoxin-NADP reductase (FNR) module"/>
    <property type="match status" value="1"/>
</dbReference>
<dbReference type="SFLD" id="SFLDG01168">
    <property type="entry name" value="Ferric_reductase_subgroup_(FRE"/>
    <property type="match status" value="1"/>
</dbReference>
<dbReference type="PROSITE" id="PS51384">
    <property type="entry name" value="FAD_FR"/>
    <property type="match status" value="1"/>
</dbReference>
<dbReference type="InterPro" id="IPR013121">
    <property type="entry name" value="Fe_red_NAD-bd_6"/>
</dbReference>
<evidence type="ECO:0000313" key="9">
    <source>
        <dbReference type="Proteomes" id="UP000825729"/>
    </source>
</evidence>
<dbReference type="Pfam" id="PF01794">
    <property type="entry name" value="Ferric_reduct"/>
    <property type="match status" value="1"/>
</dbReference>
<dbReference type="PANTHER" id="PTHR11972:SF41">
    <property type="entry name" value="FERRIC REDUCTION OXIDASE 2"/>
    <property type="match status" value="1"/>
</dbReference>
<gene>
    <name evidence="8" type="ORF">H6P81_018992</name>
</gene>
<dbReference type="InterPro" id="IPR050369">
    <property type="entry name" value="RBOH/FRE"/>
</dbReference>